<sequence>MTFQEEIKQGIPSVLPQKKEYDPAINHAPKRKEILSAEEKKLALKNALRYFEPKHHAALIPEFSEELEKYGRIYMYRLRPDYKMYARPIDEYPGKSLQAKAIMHMIQNNLDYAVAQHPHELITYGGNGAVFQNWAQYLLTMQYLSEMTDEQTLTMYSGHPMGLFPSHKEAPRVVVTNGMVIPNYSKPDDWEKMNALGVSQYGQMTAGSYMYIGPQGIVHGTTITVLNGFRKIKLNPEGNLFVTSGLGGMSGAQPKAGNIAGCITVCAEVNPKITKIRHEQGWINEVVTSTDELVARVNSAKANKETVSIAYLGNVVDVWERFDEENIKIDLGSDQTSLHNPWAGGYYPVGISFEEANEMMANNPDLFKEKVQESLRRQAKAINKHTAKGTYFFDYGNAFLLEASRAGADVMAENNIDFKYPSYVQDIMGPMCFDYGFGPFRWVCTSGKPEDLQKTDTIASQVLEELAKTSPSEIQQQMQDNIKWIKGAQENKLVVGSQARILYADAEGRIKIAEAFNQAIAKGEIGAVVLGRDHHDVSGTDSPYRETSNIYDGSRFTADMAIQNVIGDSFRGATWVSIHNGGGVGWGEVINGGFGMVLDGSKEASKRLASMLFWDVNNGISRRSWARNDEAIFSIKRAMQVEPLLKVTLPNMVDESLLG</sequence>
<comment type="caution">
    <text evidence="9">Lacks conserved residue(s) required for the propagation of feature annotation.</text>
</comment>
<keyword evidence="9" id="KW-0963">Cytoplasm</keyword>
<dbReference type="InterPro" id="IPR055351">
    <property type="entry name" value="Urocanase"/>
</dbReference>
<dbReference type="UniPathway" id="UPA00379">
    <property type="reaction ID" value="UER00550"/>
</dbReference>
<dbReference type="GO" id="GO:0019556">
    <property type="term" value="P:L-histidine catabolic process to glutamate and formamide"/>
    <property type="evidence" value="ECO:0007669"/>
    <property type="project" value="UniProtKB-UniPathway"/>
</dbReference>
<evidence type="ECO:0000313" key="14">
    <source>
        <dbReference type="Proteomes" id="UP000182826"/>
    </source>
</evidence>
<reference evidence="13 14" key="1">
    <citation type="submission" date="2016-10" db="EMBL/GenBank/DDBJ databases">
        <title>Draft Genome Sequence of Rhizobacteria Flavobacterium johnsoniae CI04.</title>
        <authorList>
            <person name="Bravo J.I."/>
            <person name="Lozano G.L."/>
            <person name="Handelsman J."/>
        </authorList>
    </citation>
    <scope>NUCLEOTIDE SEQUENCE [LARGE SCALE GENOMIC DNA]</scope>
    <source>
        <strain evidence="13 14">CI04</strain>
    </source>
</reference>
<feature type="domain" description="Urocanase Rossmann-like" evidence="10">
    <location>
        <begin position="213"/>
        <end position="427"/>
    </location>
</feature>
<comment type="similarity">
    <text evidence="2 9">Belongs to the urocanase family.</text>
</comment>
<dbReference type="GO" id="GO:0019557">
    <property type="term" value="P:L-histidine catabolic process to glutamate and formate"/>
    <property type="evidence" value="ECO:0007669"/>
    <property type="project" value="UniProtKB-UniPathway"/>
</dbReference>
<dbReference type="OrthoDB" id="9764874at2"/>
<dbReference type="GO" id="GO:0005737">
    <property type="term" value="C:cytoplasm"/>
    <property type="evidence" value="ECO:0007669"/>
    <property type="project" value="UniProtKB-SubCell"/>
</dbReference>
<comment type="catalytic activity">
    <reaction evidence="8 9">
        <text>4-imidazolone-5-propanoate = trans-urocanate + H2O</text>
        <dbReference type="Rhea" id="RHEA:13101"/>
        <dbReference type="ChEBI" id="CHEBI:15377"/>
        <dbReference type="ChEBI" id="CHEBI:17771"/>
        <dbReference type="ChEBI" id="CHEBI:77893"/>
        <dbReference type="EC" id="4.2.1.49"/>
    </reaction>
</comment>
<dbReference type="NCBIfam" id="NF003820">
    <property type="entry name" value="PRK05414.1"/>
    <property type="match status" value="1"/>
</dbReference>
<feature type="binding site" evidence="9">
    <location>
        <position position="203"/>
    </location>
    <ligand>
        <name>NAD(+)</name>
        <dbReference type="ChEBI" id="CHEBI:57540"/>
    </ligand>
</feature>
<comment type="function">
    <text evidence="9">Catalyzes the conversion of urocanate to 4-imidazolone-5-propionate.</text>
</comment>
<feature type="binding site" evidence="9">
    <location>
        <position position="268"/>
    </location>
    <ligand>
        <name>NAD(+)</name>
        <dbReference type="ChEBI" id="CHEBI:57540"/>
    </ligand>
</feature>
<keyword evidence="14" id="KW-1185">Reference proteome</keyword>
<dbReference type="Gene3D" id="3.40.1770.10">
    <property type="entry name" value="Urocanase superfamily"/>
    <property type="match status" value="2"/>
</dbReference>
<dbReference type="PANTHER" id="PTHR12216:SF3">
    <property type="entry name" value="UROCANATE HYDRATASE"/>
    <property type="match status" value="1"/>
</dbReference>
<comment type="subcellular location">
    <subcellularLocation>
        <location evidence="9">Cytoplasm</location>
    </subcellularLocation>
</comment>
<dbReference type="HAMAP" id="MF_00577">
    <property type="entry name" value="HutU"/>
    <property type="match status" value="1"/>
</dbReference>
<feature type="binding site" evidence="9">
    <location>
        <position position="583"/>
    </location>
    <ligand>
        <name>NAD(+)</name>
        <dbReference type="ChEBI" id="CHEBI:57540"/>
    </ligand>
</feature>
<dbReference type="InterPro" id="IPR023636">
    <property type="entry name" value="Urocanase_CS"/>
</dbReference>
<proteinExistence type="inferred from homology"/>
<dbReference type="EMBL" id="MLFK01000006">
    <property type="protein sequence ID" value="OIV42097.1"/>
    <property type="molecule type" value="Genomic_DNA"/>
</dbReference>
<evidence type="ECO:0000256" key="3">
    <source>
        <dbReference type="ARBA" id="ARBA00011992"/>
    </source>
</evidence>
<dbReference type="InterPro" id="IPR035401">
    <property type="entry name" value="Urocanase_C"/>
</dbReference>
<dbReference type="PANTHER" id="PTHR12216">
    <property type="entry name" value="UROCANATE HYDRATASE"/>
    <property type="match status" value="1"/>
</dbReference>
<dbReference type="Gene3D" id="3.40.50.10730">
    <property type="entry name" value="Urocanase like domains"/>
    <property type="match status" value="1"/>
</dbReference>
<dbReference type="AlphaFoldDB" id="A0A1J7C8S5"/>
<keyword evidence="4 9" id="KW-0369">Histidine metabolism</keyword>
<evidence type="ECO:0000256" key="4">
    <source>
        <dbReference type="ARBA" id="ARBA00022808"/>
    </source>
</evidence>
<comment type="pathway">
    <text evidence="1 9">Amino-acid degradation; L-histidine degradation into L-glutamate; N-formimidoyl-L-glutamate from L-histidine: step 2/3.</text>
</comment>
<dbReference type="InterPro" id="IPR023637">
    <property type="entry name" value="Urocanase-like"/>
</dbReference>
<evidence type="ECO:0000259" key="11">
    <source>
        <dbReference type="Pfam" id="PF17391"/>
    </source>
</evidence>
<feature type="binding site" evidence="9">
    <location>
        <position position="395"/>
    </location>
    <ligand>
        <name>NAD(+)</name>
        <dbReference type="ChEBI" id="CHEBI:57540"/>
    </ligand>
</feature>
<evidence type="ECO:0000256" key="5">
    <source>
        <dbReference type="ARBA" id="ARBA00023027"/>
    </source>
</evidence>
<dbReference type="InterPro" id="IPR036190">
    <property type="entry name" value="Urocanase_sf"/>
</dbReference>
<comment type="caution">
    <text evidence="13">The sequence shown here is derived from an EMBL/GenBank/DDBJ whole genome shotgun (WGS) entry which is preliminary data.</text>
</comment>
<dbReference type="Pfam" id="PF17392">
    <property type="entry name" value="Urocanase_C"/>
    <property type="match status" value="1"/>
</dbReference>
<feature type="binding site" evidence="9">
    <location>
        <begin position="125"/>
        <end position="126"/>
    </location>
    <ligand>
        <name>NAD(+)</name>
        <dbReference type="ChEBI" id="CHEBI:57540"/>
    </ligand>
</feature>
<evidence type="ECO:0000256" key="9">
    <source>
        <dbReference type="HAMAP-Rule" id="MF_00577"/>
    </source>
</evidence>
<dbReference type="EC" id="4.2.1.49" evidence="3 9"/>
<dbReference type="Pfam" id="PF17391">
    <property type="entry name" value="Urocanase_N"/>
    <property type="match status" value="1"/>
</dbReference>
<comment type="cofactor">
    <cofactor evidence="9">
        <name>NAD(+)</name>
        <dbReference type="ChEBI" id="CHEBI:57540"/>
    </cofactor>
    <text evidence="9">Binds 1 NAD(+) per subunit.</text>
</comment>
<evidence type="ECO:0000313" key="13">
    <source>
        <dbReference type="EMBL" id="OIV42097.1"/>
    </source>
</evidence>
<feature type="domain" description="Urocanase C-terminal" evidence="12">
    <location>
        <begin position="433"/>
        <end position="636"/>
    </location>
</feature>
<organism evidence="13 14">
    <name type="scientific">Flavobacterium johnsoniae</name>
    <name type="common">Cytophaga johnsonae</name>
    <dbReference type="NCBI Taxonomy" id="986"/>
    <lineage>
        <taxon>Bacteria</taxon>
        <taxon>Pseudomonadati</taxon>
        <taxon>Bacteroidota</taxon>
        <taxon>Flavobacteriia</taxon>
        <taxon>Flavobacteriales</taxon>
        <taxon>Flavobacteriaceae</taxon>
        <taxon>Flavobacterium</taxon>
    </lineage>
</organism>
<dbReference type="PROSITE" id="PS01233">
    <property type="entry name" value="UROCANASE"/>
    <property type="match status" value="1"/>
</dbReference>
<evidence type="ECO:0000259" key="12">
    <source>
        <dbReference type="Pfam" id="PF17392"/>
    </source>
</evidence>
<accession>A0A1J7C8S5</accession>
<evidence type="ECO:0000256" key="1">
    <source>
        <dbReference type="ARBA" id="ARBA00004794"/>
    </source>
</evidence>
<dbReference type="InterPro" id="IPR038364">
    <property type="entry name" value="Urocanase_central_sf"/>
</dbReference>
<keyword evidence="5 9" id="KW-0520">NAD</keyword>
<dbReference type="FunFam" id="3.40.1770.10:FF:000002">
    <property type="entry name" value="Urocanate hydratase 1"/>
    <property type="match status" value="1"/>
</dbReference>
<feature type="domain" description="Urocanase N-terminal" evidence="11">
    <location>
        <begin position="84"/>
        <end position="210"/>
    </location>
</feature>
<evidence type="ECO:0000256" key="8">
    <source>
        <dbReference type="ARBA" id="ARBA00047623"/>
    </source>
</evidence>
<gene>
    <name evidence="9" type="primary">hutU</name>
    <name evidence="13" type="ORF">BKM63_10645</name>
</gene>
<protein>
    <recommendedName>
        <fullName evidence="3 9">Urocanate hydratase</fullName>
        <shortName evidence="9">Urocanase</shortName>
        <ecNumber evidence="3 9">4.2.1.49</ecNumber>
    </recommendedName>
    <alternativeName>
        <fullName evidence="7 9">Imidazolonepropionate hydrolase</fullName>
    </alternativeName>
</protein>
<evidence type="ECO:0000256" key="2">
    <source>
        <dbReference type="ARBA" id="ARBA00007578"/>
    </source>
</evidence>
<dbReference type="Proteomes" id="UP000182826">
    <property type="component" value="Unassembled WGS sequence"/>
</dbReference>
<dbReference type="Pfam" id="PF01175">
    <property type="entry name" value="Urocanase"/>
    <property type="match status" value="1"/>
</dbReference>
<keyword evidence="6 9" id="KW-0456">Lyase</keyword>
<dbReference type="GO" id="GO:0016153">
    <property type="term" value="F:urocanate hydratase activity"/>
    <property type="evidence" value="ECO:0007669"/>
    <property type="project" value="UniProtKB-UniRule"/>
</dbReference>
<dbReference type="InterPro" id="IPR035400">
    <property type="entry name" value="Urocanase_N"/>
</dbReference>
<dbReference type="PIRSF" id="PIRSF001423">
    <property type="entry name" value="Urocanate_hydrat"/>
    <property type="match status" value="1"/>
</dbReference>
<evidence type="ECO:0000256" key="7">
    <source>
        <dbReference type="ARBA" id="ARBA00031640"/>
    </source>
</evidence>
<dbReference type="RefSeq" id="WP_071636585.1">
    <property type="nucleotide sequence ID" value="NZ_MLFK01000006.1"/>
</dbReference>
<dbReference type="SUPFAM" id="SSF111326">
    <property type="entry name" value="Urocanase"/>
    <property type="match status" value="1"/>
</dbReference>
<name>A0A1J7C8S5_FLAJO</name>
<evidence type="ECO:0000259" key="10">
    <source>
        <dbReference type="Pfam" id="PF01175"/>
    </source>
</evidence>
<dbReference type="InterPro" id="IPR035085">
    <property type="entry name" value="Urocanase_Rossmann-like"/>
</dbReference>
<evidence type="ECO:0000256" key="6">
    <source>
        <dbReference type="ARBA" id="ARBA00023239"/>
    </source>
</evidence>